<dbReference type="STRING" id="869213.GCA_000517085_00668"/>
<name>W7Y2K9_9BACT</name>
<evidence type="ECO:0000313" key="3">
    <source>
        <dbReference type="Proteomes" id="UP000019402"/>
    </source>
</evidence>
<feature type="signal peptide" evidence="1">
    <location>
        <begin position="1"/>
        <end position="19"/>
    </location>
</feature>
<protein>
    <recommendedName>
        <fullName evidence="4">DUF3078 domain-containing protein</fullName>
    </recommendedName>
</protein>
<dbReference type="eggNOG" id="COG3137">
    <property type="taxonomic scope" value="Bacteria"/>
</dbReference>
<dbReference type="EMBL" id="BAMD01000007">
    <property type="protein sequence ID" value="GAF02202.1"/>
    <property type="molecule type" value="Genomic_DNA"/>
</dbReference>
<evidence type="ECO:0000256" key="1">
    <source>
        <dbReference type="SAM" id="SignalP"/>
    </source>
</evidence>
<evidence type="ECO:0000313" key="2">
    <source>
        <dbReference type="EMBL" id="GAF02202.1"/>
    </source>
</evidence>
<gene>
    <name evidence="2" type="ORF">JCM21142_3830</name>
</gene>
<comment type="caution">
    <text evidence="2">The sequence shown here is derived from an EMBL/GenBank/DDBJ whole genome shotgun (WGS) entry which is preliminary data.</text>
</comment>
<organism evidence="2 3">
    <name type="scientific">Saccharicrinis fermentans DSM 9555 = JCM 21142</name>
    <dbReference type="NCBI Taxonomy" id="869213"/>
    <lineage>
        <taxon>Bacteria</taxon>
        <taxon>Pseudomonadati</taxon>
        <taxon>Bacteroidota</taxon>
        <taxon>Bacteroidia</taxon>
        <taxon>Marinilabiliales</taxon>
        <taxon>Marinilabiliaceae</taxon>
        <taxon>Saccharicrinis</taxon>
    </lineage>
</organism>
<reference evidence="2 3" key="1">
    <citation type="journal article" date="2014" name="Genome Announc.">
        <title>Draft Genome Sequence of Cytophaga fermentans JCM 21142T, a Facultative Anaerobe Isolated from Marine Mud.</title>
        <authorList>
            <person name="Starns D."/>
            <person name="Oshima K."/>
            <person name="Suda W."/>
            <person name="Iino T."/>
            <person name="Yuki M."/>
            <person name="Inoue J."/>
            <person name="Kitamura K."/>
            <person name="Iida T."/>
            <person name="Darby A."/>
            <person name="Hattori M."/>
            <person name="Ohkuma M."/>
        </authorList>
    </citation>
    <scope>NUCLEOTIDE SEQUENCE [LARGE SCALE GENOMIC DNA]</scope>
    <source>
        <strain evidence="2 3">JCM 21142</strain>
    </source>
</reference>
<dbReference type="AlphaFoldDB" id="W7Y2K9"/>
<keyword evidence="3" id="KW-1185">Reference proteome</keyword>
<dbReference type="RefSeq" id="WP_235207996.1">
    <property type="nucleotide sequence ID" value="NZ_BAMD01000007.1"/>
</dbReference>
<dbReference type="InterPro" id="IPR021428">
    <property type="entry name" value="DUF3078"/>
</dbReference>
<sequence>MRKCILIVFLCFITMVSWAQEVKNDSIQYWKSGATTSLNFSQVSLTNWAGGGNNSVAATFLFKGYLNHKKGKLAWDNTLDVGYGITKTGDYKMAKSEDRFQFTTKLGYENGNHWFYSGMADFKTQFAVGYKDPLVQATKISEWMAPGYLQFSLGMDYKPSENFSMFISPIASKITFVLNDSLSNEGAFGVEAGESTRSEYGASIKLLAQKKDLIKNVNAILAWIFFPIMRVHKMWMWIGSLVLI</sequence>
<proteinExistence type="predicted"/>
<keyword evidence="1" id="KW-0732">Signal</keyword>
<dbReference type="Proteomes" id="UP000019402">
    <property type="component" value="Unassembled WGS sequence"/>
</dbReference>
<feature type="chain" id="PRO_5004906296" description="DUF3078 domain-containing protein" evidence="1">
    <location>
        <begin position="20"/>
        <end position="244"/>
    </location>
</feature>
<dbReference type="Pfam" id="PF11276">
    <property type="entry name" value="DUF3078"/>
    <property type="match status" value="1"/>
</dbReference>
<accession>W7Y2K9</accession>
<evidence type="ECO:0008006" key="4">
    <source>
        <dbReference type="Google" id="ProtNLM"/>
    </source>
</evidence>